<dbReference type="Proteomes" id="UP000235371">
    <property type="component" value="Unassembled WGS sequence"/>
</dbReference>
<dbReference type="Pfam" id="PF04185">
    <property type="entry name" value="Phosphoesterase"/>
    <property type="match status" value="1"/>
</dbReference>
<reference evidence="3 4" key="1">
    <citation type="submission" date="2016-04" db="EMBL/GenBank/DDBJ databases">
        <title>A degradative enzymes factory behind the ericoid mycorrhizal symbiosis.</title>
        <authorList>
            <consortium name="DOE Joint Genome Institute"/>
            <person name="Martino E."/>
            <person name="Morin E."/>
            <person name="Grelet G."/>
            <person name="Kuo A."/>
            <person name="Kohler A."/>
            <person name="Daghino S."/>
            <person name="Barry K."/>
            <person name="Choi C."/>
            <person name="Cichocki N."/>
            <person name="Clum A."/>
            <person name="Copeland A."/>
            <person name="Hainaut M."/>
            <person name="Haridas S."/>
            <person name="Labutti K."/>
            <person name="Lindquist E."/>
            <person name="Lipzen A."/>
            <person name="Khouja H.-R."/>
            <person name="Murat C."/>
            <person name="Ohm R."/>
            <person name="Olson A."/>
            <person name="Spatafora J."/>
            <person name="Veneault-Fourrey C."/>
            <person name="Henrissat B."/>
            <person name="Grigoriev I."/>
            <person name="Martin F."/>
            <person name="Perotto S."/>
        </authorList>
    </citation>
    <scope>NUCLEOTIDE SEQUENCE [LARGE SCALE GENOMIC DNA]</scope>
    <source>
        <strain evidence="3 4">E</strain>
    </source>
</reference>
<accession>A0A2J6TG76</accession>
<dbReference type="STRING" id="1095630.A0A2J6TG76"/>
<dbReference type="OrthoDB" id="5135119at2759"/>
<proteinExistence type="predicted"/>
<dbReference type="GeneID" id="36584916"/>
<name>A0A2J6TG76_9HELO</name>
<dbReference type="CDD" id="cd16014">
    <property type="entry name" value="PLC"/>
    <property type="match status" value="1"/>
</dbReference>
<dbReference type="PANTHER" id="PTHR31956">
    <property type="entry name" value="NON-SPECIFIC PHOSPHOLIPASE C4-RELATED"/>
    <property type="match status" value="1"/>
</dbReference>
<evidence type="ECO:0000256" key="2">
    <source>
        <dbReference type="SAM" id="SignalP"/>
    </source>
</evidence>
<evidence type="ECO:0000313" key="4">
    <source>
        <dbReference type="Proteomes" id="UP000235371"/>
    </source>
</evidence>
<dbReference type="EMBL" id="KZ613785">
    <property type="protein sequence ID" value="PMD62027.1"/>
    <property type="molecule type" value="Genomic_DNA"/>
</dbReference>
<dbReference type="InterPro" id="IPR007312">
    <property type="entry name" value="Phosphoesterase"/>
</dbReference>
<protein>
    <submittedName>
        <fullName evidence="3">Non-hemolytic phospholipase c</fullName>
    </submittedName>
</protein>
<dbReference type="PANTHER" id="PTHR31956:SF1">
    <property type="entry name" value="NON-SPECIFIC PHOSPHOLIPASE C1"/>
    <property type="match status" value="1"/>
</dbReference>
<feature type="chain" id="PRO_5014415460" evidence="2">
    <location>
        <begin position="18"/>
        <end position="632"/>
    </location>
</feature>
<keyword evidence="2" id="KW-0732">Signal</keyword>
<organism evidence="3 4">
    <name type="scientific">Hyaloscypha bicolor E</name>
    <dbReference type="NCBI Taxonomy" id="1095630"/>
    <lineage>
        <taxon>Eukaryota</taxon>
        <taxon>Fungi</taxon>
        <taxon>Dikarya</taxon>
        <taxon>Ascomycota</taxon>
        <taxon>Pezizomycotina</taxon>
        <taxon>Leotiomycetes</taxon>
        <taxon>Helotiales</taxon>
        <taxon>Hyaloscyphaceae</taxon>
        <taxon>Hyaloscypha</taxon>
        <taxon>Hyaloscypha bicolor</taxon>
    </lineage>
</organism>
<evidence type="ECO:0000256" key="1">
    <source>
        <dbReference type="ARBA" id="ARBA00022801"/>
    </source>
</evidence>
<feature type="signal peptide" evidence="2">
    <location>
        <begin position="1"/>
        <end position="17"/>
    </location>
</feature>
<gene>
    <name evidence="3" type="ORF">K444DRAFT_558733</name>
</gene>
<dbReference type="Gene3D" id="3.40.720.10">
    <property type="entry name" value="Alkaline Phosphatase, subunit A"/>
    <property type="match status" value="2"/>
</dbReference>
<dbReference type="GO" id="GO:0042578">
    <property type="term" value="F:phosphoric ester hydrolase activity"/>
    <property type="evidence" value="ECO:0007669"/>
    <property type="project" value="UniProtKB-ARBA"/>
</dbReference>
<sequence>MSKYIVSLLVLASSANAVGLGDVKHVIMLMMENRSFQHYFGTMSGVRGFADPNVQVNADGRSLIGAHTDLTGVTPEAEWLLPYWLNYLGGEENFNKSKCLCAGANNWIPTQQALQGGVMNKWAQIDKPQAWGYFKRQDIPWHFALAESYTVADAYHAVITSNTDPNRWFWQSGTINVPGGKQALGSGGVILDNNQANGCVTKNLDCLPLQWPAYAQYLDEAGVDWRSFQESYNWATNSGLFYFEAFQQAAVNSSLYERGLAFDGENGFDSFKAAAAAGTLPEVSWVFPPGALQEHPPNTPKDASWFMNEIVSAAINGPNYNETIILINYDEAGGWGDAVKPLVSPYGTAGEWFEDPYGKLGYTFSGPGIRVPLWIVSPFSRGGKVFTERADHSSILQFLEEYLTARGYNGVNTTQMSDWRRDHMSNLVNAVNFENPDYSIPVLPEPAAPITNSAGQIIGMYSGFCNVEWTDSCSGSQYVSGFPYGNQTEADSLIYENGFKGVRGAINEGHYLVFEANGYALSNPSDGTKQFGATKATAAHDAKAQRWVIHGVAEEGAAFKITSAVDGLYISQHSSLSVSVSGAEVYNVVYIGNSQYTLQKENGRYLNIAADETISFASKPVPYSVYSVTYNY</sequence>
<dbReference type="AlphaFoldDB" id="A0A2J6TG76"/>
<evidence type="ECO:0000313" key="3">
    <source>
        <dbReference type="EMBL" id="PMD62027.1"/>
    </source>
</evidence>
<dbReference type="InterPro" id="IPR017850">
    <property type="entry name" value="Alkaline_phosphatase_core_sf"/>
</dbReference>
<keyword evidence="4" id="KW-1185">Reference proteome</keyword>
<dbReference type="InParanoid" id="A0A2J6TG76"/>
<keyword evidence="1" id="KW-0378">Hydrolase</keyword>
<dbReference type="RefSeq" id="XP_024738931.1">
    <property type="nucleotide sequence ID" value="XM_024876838.1"/>
</dbReference>